<keyword evidence="2" id="KW-0732">Signal</keyword>
<dbReference type="AlphaFoldDB" id="A0A1C7PFE6"/>
<reference evidence="4" key="1">
    <citation type="submission" date="2016-09" db="EMBL/GenBank/DDBJ databases">
        <authorList>
            <person name="Koehorst J."/>
        </authorList>
    </citation>
    <scope>NUCLEOTIDE SEQUENCE [LARGE SCALE GENOMIC DNA]</scope>
</reference>
<feature type="compositionally biased region" description="Basic and acidic residues" evidence="1">
    <location>
        <begin position="263"/>
        <end position="273"/>
    </location>
</feature>
<dbReference type="STRING" id="1679444.PYTT_1434"/>
<gene>
    <name evidence="3" type="ORF">PYTT_1434</name>
</gene>
<protein>
    <submittedName>
        <fullName evidence="3">Uncharacterized protein</fullName>
    </submittedName>
</protein>
<dbReference type="KEGG" id="agl:PYTT_1434"/>
<evidence type="ECO:0000256" key="2">
    <source>
        <dbReference type="SAM" id="SignalP"/>
    </source>
</evidence>
<proteinExistence type="predicted"/>
<feature type="signal peptide" evidence="2">
    <location>
        <begin position="1"/>
        <end position="16"/>
    </location>
</feature>
<evidence type="ECO:0000256" key="1">
    <source>
        <dbReference type="SAM" id="MobiDB-lite"/>
    </source>
</evidence>
<organism evidence="3 4">
    <name type="scientific">Akkermansia glycaniphila</name>
    <dbReference type="NCBI Taxonomy" id="1679444"/>
    <lineage>
        <taxon>Bacteria</taxon>
        <taxon>Pseudomonadati</taxon>
        <taxon>Verrucomicrobiota</taxon>
        <taxon>Verrucomicrobiia</taxon>
        <taxon>Verrucomicrobiales</taxon>
        <taxon>Akkermansiaceae</taxon>
        <taxon>Akkermansia</taxon>
    </lineage>
</organism>
<dbReference type="RefSeq" id="WP_067771617.1">
    <property type="nucleotide sequence ID" value="NZ_LIGX01000001.1"/>
</dbReference>
<dbReference type="Proteomes" id="UP000176204">
    <property type="component" value="Chromosome I"/>
</dbReference>
<sequence length="273" mass="31095">MKFLPLLLALACFAHAKQPELSLARLDGIEFKARELPQSHINIIDISSKEMANKTGLDLFPAFYAAFTILPMHPFKPTELRLDGQPFFTYQRFEEPRDGDSSLQDSGHHIQIFLKQGIIEILFHKIEYPSNSGTYALRDISFIPHIFRVADAKEMSAFRQLFLAEKEIVALVIDCNEAALPLLHSMKKLAQQCPGTHFVMPTEAGERIYTTPGDSLPTLDRRIREMGISTLQELHTYNRLMSEKEAKAYGGDISSGRKKMKQRYLDAREQLQP</sequence>
<accession>A0A1C7PFE6</accession>
<keyword evidence="4" id="KW-1185">Reference proteome</keyword>
<feature type="region of interest" description="Disordered" evidence="1">
    <location>
        <begin position="251"/>
        <end position="273"/>
    </location>
</feature>
<evidence type="ECO:0000313" key="4">
    <source>
        <dbReference type="Proteomes" id="UP000176204"/>
    </source>
</evidence>
<feature type="chain" id="PRO_5014266634" evidence="2">
    <location>
        <begin position="17"/>
        <end position="273"/>
    </location>
</feature>
<evidence type="ECO:0000313" key="3">
    <source>
        <dbReference type="EMBL" id="SEH88298.1"/>
    </source>
</evidence>
<dbReference type="EMBL" id="LT629973">
    <property type="protein sequence ID" value="SEH88298.1"/>
    <property type="molecule type" value="Genomic_DNA"/>
</dbReference>
<name>A0A1C7PFE6_9BACT</name>